<dbReference type="AlphaFoldDB" id="A0A370XCC4"/>
<organism evidence="2 3">
    <name type="scientific">Dyella psychrodurans</name>
    <dbReference type="NCBI Taxonomy" id="1927960"/>
    <lineage>
        <taxon>Bacteria</taxon>
        <taxon>Pseudomonadati</taxon>
        <taxon>Pseudomonadota</taxon>
        <taxon>Gammaproteobacteria</taxon>
        <taxon>Lysobacterales</taxon>
        <taxon>Rhodanobacteraceae</taxon>
        <taxon>Dyella</taxon>
    </lineage>
</organism>
<protein>
    <submittedName>
        <fullName evidence="2">Uncharacterized protein</fullName>
    </submittedName>
</protein>
<dbReference type="InterPro" id="IPR036388">
    <property type="entry name" value="WH-like_DNA-bd_sf"/>
</dbReference>
<reference evidence="2 3" key="1">
    <citation type="submission" date="2018-07" db="EMBL/GenBank/DDBJ databases">
        <title>Dyella monticola sp. nov. and Dyella psychrodurans sp. nov. isolated from monsoon evergreen broad-leaved forest soil of Dinghu Mountain, China.</title>
        <authorList>
            <person name="Gao Z."/>
            <person name="Qiu L."/>
        </authorList>
    </citation>
    <scope>NUCLEOTIDE SEQUENCE [LARGE SCALE GENOMIC DNA]</scope>
    <source>
        <strain evidence="2 3">4MSK11</strain>
    </source>
</reference>
<gene>
    <name evidence="2" type="ORF">DWU99_01215</name>
</gene>
<dbReference type="Gene3D" id="1.10.10.10">
    <property type="entry name" value="Winged helix-like DNA-binding domain superfamily/Winged helix DNA-binding domain"/>
    <property type="match status" value="1"/>
</dbReference>
<feature type="region of interest" description="Disordered" evidence="1">
    <location>
        <begin position="103"/>
        <end position="139"/>
    </location>
</feature>
<dbReference type="Proteomes" id="UP000255334">
    <property type="component" value="Unassembled WGS sequence"/>
</dbReference>
<evidence type="ECO:0000313" key="3">
    <source>
        <dbReference type="Proteomes" id="UP000255334"/>
    </source>
</evidence>
<dbReference type="RefSeq" id="WP_115476178.1">
    <property type="nucleotide sequence ID" value="NZ_QRBF01000001.1"/>
</dbReference>
<keyword evidence="3" id="KW-1185">Reference proteome</keyword>
<name>A0A370XCC4_9GAMM</name>
<sequence>MADPHALAARLSRGRRLRERGMDAITIGRCLGVSAAQVRRDLRDQGVPTSRQSDPQVAKRREKEITLLGDGYTYEEIAGLLRVPVTTVKADIRRYRQAQPGAVPLRRSTVVRPKPPRPTPEAKSPEVPTGPDPVLPDPALWSRWTDLSDAWRELRPGQLTMQAGLESLLQDLRVTTDPDALEDLGQHLAETITNDTTWDEDIRWSLINTIHRALS</sequence>
<evidence type="ECO:0000313" key="2">
    <source>
        <dbReference type="EMBL" id="RDS85927.1"/>
    </source>
</evidence>
<evidence type="ECO:0000256" key="1">
    <source>
        <dbReference type="SAM" id="MobiDB-lite"/>
    </source>
</evidence>
<dbReference type="EMBL" id="QRBF01000001">
    <property type="protein sequence ID" value="RDS85927.1"/>
    <property type="molecule type" value="Genomic_DNA"/>
</dbReference>
<comment type="caution">
    <text evidence="2">The sequence shown here is derived from an EMBL/GenBank/DDBJ whole genome shotgun (WGS) entry which is preliminary data.</text>
</comment>
<proteinExistence type="predicted"/>
<accession>A0A370XCC4</accession>